<keyword evidence="5" id="KW-0539">Nucleus</keyword>
<dbReference type="Proteomes" id="UP000735302">
    <property type="component" value="Unassembled WGS sequence"/>
</dbReference>
<evidence type="ECO:0000259" key="12">
    <source>
        <dbReference type="PROSITE" id="PS50103"/>
    </source>
</evidence>
<protein>
    <recommendedName>
        <fullName evidence="7">Nucleoporin NUP42</fullName>
    </recommendedName>
    <alternativeName>
        <fullName evidence="8">Nucleoporin-like protein 2</fullName>
    </alternativeName>
</protein>
<feature type="zinc finger region" description="C3H1-type" evidence="10">
    <location>
        <begin position="1"/>
        <end position="28"/>
    </location>
</feature>
<keyword evidence="4 10" id="KW-0862">Zinc</keyword>
<keyword evidence="2 10" id="KW-0479">Metal-binding</keyword>
<dbReference type="InterPro" id="IPR000571">
    <property type="entry name" value="Znf_CCCH"/>
</dbReference>
<feature type="domain" description="C3H1-type" evidence="12">
    <location>
        <begin position="1"/>
        <end position="28"/>
    </location>
</feature>
<feature type="zinc finger region" description="C3H1-type" evidence="10">
    <location>
        <begin position="103"/>
        <end position="130"/>
    </location>
</feature>
<comment type="subcellular location">
    <subcellularLocation>
        <location evidence="1">Nucleus membrane</location>
        <topology evidence="1">Peripheral membrane protein</topology>
        <orientation evidence="1">Cytoplasmic side</orientation>
    </subcellularLocation>
</comment>
<feature type="compositionally biased region" description="Basic and acidic residues" evidence="11">
    <location>
        <begin position="442"/>
        <end position="451"/>
    </location>
</feature>
<dbReference type="InterPro" id="IPR051767">
    <property type="entry name" value="Nucleoporin_NUP42"/>
</dbReference>
<dbReference type="PANTHER" id="PTHR46527:SF1">
    <property type="entry name" value="NUCLEOPORIN NUP42"/>
    <property type="match status" value="1"/>
</dbReference>
<keyword evidence="3 9" id="KW-0863">Zinc-finger</keyword>
<feature type="compositionally biased region" description="Polar residues" evidence="11">
    <location>
        <begin position="84"/>
        <end position="94"/>
    </location>
</feature>
<dbReference type="Pfam" id="PF05495">
    <property type="entry name" value="zf-CHY"/>
    <property type="match status" value="1"/>
</dbReference>
<evidence type="ECO:0000256" key="11">
    <source>
        <dbReference type="SAM" id="MobiDB-lite"/>
    </source>
</evidence>
<accession>A0AAV4CIV8</accession>
<feature type="domain" description="CHY-type" evidence="13">
    <location>
        <begin position="666"/>
        <end position="734"/>
    </location>
</feature>
<comment type="function">
    <text evidence="6">Required for the export of mRNAs containing poly(A) tails from the nucleus into the cytoplasm.</text>
</comment>
<name>A0AAV4CIV8_9GAST</name>
<comment type="caution">
    <text evidence="14">The sequence shown here is derived from an EMBL/GenBank/DDBJ whole genome shotgun (WGS) entry which is preliminary data.</text>
</comment>
<dbReference type="Gene3D" id="4.10.1000.10">
    <property type="entry name" value="Zinc finger, CCCH-type"/>
    <property type="match status" value="3"/>
</dbReference>
<evidence type="ECO:0000256" key="4">
    <source>
        <dbReference type="ARBA" id="ARBA00022833"/>
    </source>
</evidence>
<feature type="domain" description="C3H1-type" evidence="12">
    <location>
        <begin position="197"/>
        <end position="224"/>
    </location>
</feature>
<feature type="compositionally biased region" description="Acidic residues" evidence="11">
    <location>
        <begin position="452"/>
        <end position="482"/>
    </location>
</feature>
<reference evidence="14 15" key="1">
    <citation type="journal article" date="2021" name="Elife">
        <title>Chloroplast acquisition without the gene transfer in kleptoplastic sea slugs, Plakobranchus ocellatus.</title>
        <authorList>
            <person name="Maeda T."/>
            <person name="Takahashi S."/>
            <person name="Yoshida T."/>
            <person name="Shimamura S."/>
            <person name="Takaki Y."/>
            <person name="Nagai Y."/>
            <person name="Toyoda A."/>
            <person name="Suzuki Y."/>
            <person name="Arimoto A."/>
            <person name="Ishii H."/>
            <person name="Satoh N."/>
            <person name="Nishiyama T."/>
            <person name="Hasebe M."/>
            <person name="Maruyama T."/>
            <person name="Minagawa J."/>
            <person name="Obokata J."/>
            <person name="Shigenobu S."/>
        </authorList>
    </citation>
    <scope>NUCLEOTIDE SEQUENCE [LARGE SCALE GENOMIC DNA]</scope>
</reference>
<dbReference type="SUPFAM" id="SSF90229">
    <property type="entry name" value="CCCH zinc finger"/>
    <property type="match status" value="2"/>
</dbReference>
<feature type="compositionally biased region" description="Polar residues" evidence="11">
    <location>
        <begin position="154"/>
        <end position="168"/>
    </location>
</feature>
<dbReference type="Pfam" id="PF00642">
    <property type="entry name" value="zf-CCCH"/>
    <property type="match status" value="3"/>
</dbReference>
<gene>
    <name evidence="14" type="ORF">PoB_005810700</name>
</gene>
<feature type="region of interest" description="Disordered" evidence="11">
    <location>
        <begin position="438"/>
        <end position="493"/>
    </location>
</feature>
<evidence type="ECO:0000256" key="3">
    <source>
        <dbReference type="ARBA" id="ARBA00022771"/>
    </source>
</evidence>
<evidence type="ECO:0000256" key="5">
    <source>
        <dbReference type="ARBA" id="ARBA00023242"/>
    </source>
</evidence>
<dbReference type="PROSITE" id="PS50103">
    <property type="entry name" value="ZF_C3H1"/>
    <property type="match status" value="3"/>
</dbReference>
<sequence length="827" mass="93270">MSVPVCRFYELKQTCRFGKNCRFSHTLNQRPPPLAENLSDAKHGIIAHKRSNSQHSSTSAVNFDSEENLHHNDVTVIKNFTEASQSSINSTQQGNKHDRSENSHEKPICPYFSRGWCRYGRSCKLSHVASRRGQSQAQSAKYIPPRFRKFGKDSSPTKITSGRVTTPQGDDDRLKDHSSQGSTIDVKHPYPGKTQPKQKGRICSYFKAGQCKRGTYCKFSHDIPQTDIHNESEKSSAGNSAENEFLKYAEKRQLSENEQKANFRPPNSRQVFTLTELEEIGGDKMRNGEIEAIKRRFPKDKIVHVNDGDNFIATIKFSPTDPDWPFDVKEFVIEVVVPPAYPKKTLKVTLPLDQDLPDTVRSYVESSIQEWIKDRETKLNQSGKVELLFRPFLRWLDRTIEEITTEALMQLKRELSARALGIEFISAKKLQERFRAANISSRDNENDPKESDNDEVASDDLQDEEEEDSSCSEEDEEDDEEYQTQTLELQPQQRGTEISLKHLQLKENAAALLFQRLKVILQCGRCKGHTDLYVTQGNVTSLTCDRCNNDMYVTYRPGMLHQFSSVVGYLDVDGCQAFDLILQDCRACVSCMACNKQTTLDGLVTGQLIDGWCKACNAKFKIATEAVKLTQLAPSGVDTSSGPVVKAVNLKSKKPPKDPSIREGYPLPEFGTCKHYKHSYRWLRFPCCGKAYPCDVCHDRKEDHEMTFANRMICGHCCKEQNYSGTRPCSGCGEHMTKVRSAHWEGEAIGLWMIRQLKTRLITTSLSTSGSSSDVNSGPGSQTERISCCRHPNLAKIETSSSATCSVIMFLGGQASTQRVATSIRFE</sequence>
<evidence type="ECO:0000256" key="10">
    <source>
        <dbReference type="PROSITE-ProRule" id="PRU00723"/>
    </source>
</evidence>
<feature type="region of interest" description="Disordered" evidence="11">
    <location>
        <begin position="84"/>
        <end position="105"/>
    </location>
</feature>
<organism evidence="14 15">
    <name type="scientific">Plakobranchus ocellatus</name>
    <dbReference type="NCBI Taxonomy" id="259542"/>
    <lineage>
        <taxon>Eukaryota</taxon>
        <taxon>Metazoa</taxon>
        <taxon>Spiralia</taxon>
        <taxon>Lophotrochozoa</taxon>
        <taxon>Mollusca</taxon>
        <taxon>Gastropoda</taxon>
        <taxon>Heterobranchia</taxon>
        <taxon>Euthyneura</taxon>
        <taxon>Panpulmonata</taxon>
        <taxon>Sacoglossa</taxon>
        <taxon>Placobranchoidea</taxon>
        <taxon>Plakobranchidae</taxon>
        <taxon>Plakobranchus</taxon>
    </lineage>
</organism>
<dbReference type="InterPro" id="IPR036855">
    <property type="entry name" value="Znf_CCCH_sf"/>
</dbReference>
<evidence type="ECO:0000313" key="14">
    <source>
        <dbReference type="EMBL" id="GFO31602.1"/>
    </source>
</evidence>
<evidence type="ECO:0000256" key="9">
    <source>
        <dbReference type="PROSITE-ProRule" id="PRU00601"/>
    </source>
</evidence>
<dbReference type="SMART" id="SM00356">
    <property type="entry name" value="ZnF_C3H1"/>
    <property type="match status" value="3"/>
</dbReference>
<evidence type="ECO:0000259" key="13">
    <source>
        <dbReference type="PROSITE" id="PS51266"/>
    </source>
</evidence>
<feature type="compositionally biased region" description="Basic and acidic residues" evidence="11">
    <location>
        <begin position="95"/>
        <end position="105"/>
    </location>
</feature>
<evidence type="ECO:0000256" key="8">
    <source>
        <dbReference type="ARBA" id="ARBA00042384"/>
    </source>
</evidence>
<evidence type="ECO:0000256" key="1">
    <source>
        <dbReference type="ARBA" id="ARBA00004335"/>
    </source>
</evidence>
<evidence type="ECO:0000313" key="15">
    <source>
        <dbReference type="Proteomes" id="UP000735302"/>
    </source>
</evidence>
<dbReference type="GO" id="GO:0031965">
    <property type="term" value="C:nuclear membrane"/>
    <property type="evidence" value="ECO:0007669"/>
    <property type="project" value="UniProtKB-SubCell"/>
</dbReference>
<evidence type="ECO:0000256" key="2">
    <source>
        <dbReference type="ARBA" id="ARBA00022723"/>
    </source>
</evidence>
<proteinExistence type="predicted"/>
<feature type="compositionally biased region" description="Polar residues" evidence="11">
    <location>
        <begin position="483"/>
        <end position="493"/>
    </location>
</feature>
<dbReference type="EMBL" id="BLXT01006411">
    <property type="protein sequence ID" value="GFO31602.1"/>
    <property type="molecule type" value="Genomic_DNA"/>
</dbReference>
<dbReference type="PROSITE" id="PS51266">
    <property type="entry name" value="ZF_CHY"/>
    <property type="match status" value="1"/>
</dbReference>
<dbReference type="PANTHER" id="PTHR46527">
    <property type="entry name" value="NUCLEOPORIN-LIKE PROTEIN 2"/>
    <property type="match status" value="1"/>
</dbReference>
<dbReference type="SUPFAM" id="SSF161219">
    <property type="entry name" value="CHY zinc finger-like"/>
    <property type="match status" value="1"/>
</dbReference>
<dbReference type="InterPro" id="IPR037274">
    <property type="entry name" value="Znf_CHY_sf"/>
</dbReference>
<feature type="domain" description="C3H1-type" evidence="12">
    <location>
        <begin position="103"/>
        <end position="130"/>
    </location>
</feature>
<feature type="region of interest" description="Disordered" evidence="11">
    <location>
        <begin position="146"/>
        <end position="198"/>
    </location>
</feature>
<evidence type="ECO:0000256" key="7">
    <source>
        <dbReference type="ARBA" id="ARBA00039886"/>
    </source>
</evidence>
<evidence type="ECO:0000256" key="6">
    <source>
        <dbReference type="ARBA" id="ARBA00037262"/>
    </source>
</evidence>
<feature type="zinc finger region" description="C3H1-type" evidence="10">
    <location>
        <begin position="197"/>
        <end position="224"/>
    </location>
</feature>
<dbReference type="InterPro" id="IPR008913">
    <property type="entry name" value="Znf_CHY"/>
</dbReference>
<dbReference type="GO" id="GO:0008270">
    <property type="term" value="F:zinc ion binding"/>
    <property type="evidence" value="ECO:0007669"/>
    <property type="project" value="UniProtKB-KW"/>
</dbReference>
<dbReference type="AlphaFoldDB" id="A0AAV4CIV8"/>
<keyword evidence="15" id="KW-1185">Reference proteome</keyword>